<evidence type="ECO:0000313" key="1">
    <source>
        <dbReference type="EMBL" id="KAF5729563.1"/>
    </source>
</evidence>
<protein>
    <submittedName>
        <fullName evidence="1">Uncharacterized protein</fullName>
    </submittedName>
</protein>
<evidence type="ECO:0000313" key="2">
    <source>
        <dbReference type="Proteomes" id="UP000593562"/>
    </source>
</evidence>
<dbReference type="EMBL" id="JAAARO010000021">
    <property type="protein sequence ID" value="KAF5729563.1"/>
    <property type="molecule type" value="Genomic_DNA"/>
</dbReference>
<reference evidence="1 2" key="1">
    <citation type="journal article" date="2020" name="Nat. Commun.">
        <title>Genome of Tripterygium wilfordii and identification of cytochrome P450 involved in triptolide biosynthesis.</title>
        <authorList>
            <person name="Tu L."/>
            <person name="Su P."/>
            <person name="Zhang Z."/>
            <person name="Gao L."/>
            <person name="Wang J."/>
            <person name="Hu T."/>
            <person name="Zhou J."/>
            <person name="Zhang Y."/>
            <person name="Zhao Y."/>
            <person name="Liu Y."/>
            <person name="Song Y."/>
            <person name="Tong Y."/>
            <person name="Lu Y."/>
            <person name="Yang J."/>
            <person name="Xu C."/>
            <person name="Jia M."/>
            <person name="Peters R.J."/>
            <person name="Huang L."/>
            <person name="Gao W."/>
        </authorList>
    </citation>
    <scope>NUCLEOTIDE SEQUENCE [LARGE SCALE GENOMIC DNA]</scope>
    <source>
        <strain evidence="2">cv. XIE 37</strain>
        <tissue evidence="1">Leaf</tissue>
    </source>
</reference>
<proteinExistence type="predicted"/>
<name>A0A7J7C5Y2_TRIWF</name>
<dbReference type="AlphaFoldDB" id="A0A7J7C5Y2"/>
<accession>A0A7J7C5Y2</accession>
<sequence>MLEALFKIDQFGSSSSPRYLFKVYQRACHVKSLPSHFSEYETSIVSVRYKRLLFRSEICFLNGRIREGDISHGFRIRGDGIHRVLNEAYLHPCQHPRWIWLICCLGVEASSAGFVEEASLSRIP</sequence>
<dbReference type="InParanoid" id="A0A7J7C5Y2"/>
<gene>
    <name evidence="1" type="ORF">HS088_TW21G01730</name>
</gene>
<organism evidence="1 2">
    <name type="scientific">Tripterygium wilfordii</name>
    <name type="common">Thunder God vine</name>
    <dbReference type="NCBI Taxonomy" id="458696"/>
    <lineage>
        <taxon>Eukaryota</taxon>
        <taxon>Viridiplantae</taxon>
        <taxon>Streptophyta</taxon>
        <taxon>Embryophyta</taxon>
        <taxon>Tracheophyta</taxon>
        <taxon>Spermatophyta</taxon>
        <taxon>Magnoliopsida</taxon>
        <taxon>eudicotyledons</taxon>
        <taxon>Gunneridae</taxon>
        <taxon>Pentapetalae</taxon>
        <taxon>rosids</taxon>
        <taxon>fabids</taxon>
        <taxon>Celastrales</taxon>
        <taxon>Celastraceae</taxon>
        <taxon>Tripterygium</taxon>
    </lineage>
</organism>
<dbReference type="Proteomes" id="UP000593562">
    <property type="component" value="Unassembled WGS sequence"/>
</dbReference>
<keyword evidence="2" id="KW-1185">Reference proteome</keyword>
<comment type="caution">
    <text evidence="1">The sequence shown here is derived from an EMBL/GenBank/DDBJ whole genome shotgun (WGS) entry which is preliminary data.</text>
</comment>